<gene>
    <name evidence="2" type="ORF">NQZ67_24485</name>
</gene>
<dbReference type="AlphaFoldDB" id="A0A9X2SAT6"/>
<dbReference type="InterPro" id="IPR000073">
    <property type="entry name" value="AB_hydrolase_1"/>
</dbReference>
<dbReference type="RefSeq" id="WP_257451152.1">
    <property type="nucleotide sequence ID" value="NZ_JANIPJ010000022.1"/>
</dbReference>
<name>A0A9X2SAT6_9BACL</name>
<dbReference type="GO" id="GO:0016787">
    <property type="term" value="F:hydrolase activity"/>
    <property type="evidence" value="ECO:0007669"/>
    <property type="project" value="UniProtKB-KW"/>
</dbReference>
<keyword evidence="2" id="KW-0378">Hydrolase</keyword>
<proteinExistence type="predicted"/>
<evidence type="ECO:0000313" key="2">
    <source>
        <dbReference type="EMBL" id="MCR2807049.1"/>
    </source>
</evidence>
<sequence length="231" mass="25692">METKVKQLIEQGRVFQYRETGLETAPPVIALHALGQNGEAWNVVAAELGQHFRVFALDQRGHGGSERTGVYSFELMRDDLLVFADALGLERFILIGHSMGGTVSFLFSEAYPDRVERLVIEDSPPPFRSDKLDIPRDPPAGPLPFDWFVIPSILRQLNEPDPEWWERLDRIACPTLIIGGGSNSPIPQHKLKEAAGLIPSGEFVTLEGGGHFVHETKPQEFVAAVRKFLNA</sequence>
<organism evidence="2 3">
    <name type="scientific">Paenibacillus soyae</name>
    <dbReference type="NCBI Taxonomy" id="2969249"/>
    <lineage>
        <taxon>Bacteria</taxon>
        <taxon>Bacillati</taxon>
        <taxon>Bacillota</taxon>
        <taxon>Bacilli</taxon>
        <taxon>Bacillales</taxon>
        <taxon>Paenibacillaceae</taxon>
        <taxon>Paenibacillus</taxon>
    </lineage>
</organism>
<dbReference type="Proteomes" id="UP001141950">
    <property type="component" value="Unassembled WGS sequence"/>
</dbReference>
<feature type="domain" description="AB hydrolase-1" evidence="1">
    <location>
        <begin position="26"/>
        <end position="131"/>
    </location>
</feature>
<keyword evidence="3" id="KW-1185">Reference proteome</keyword>
<dbReference type="InterPro" id="IPR029058">
    <property type="entry name" value="AB_hydrolase_fold"/>
</dbReference>
<dbReference type="EMBL" id="JANIPJ010000022">
    <property type="protein sequence ID" value="MCR2807049.1"/>
    <property type="molecule type" value="Genomic_DNA"/>
</dbReference>
<dbReference type="InterPro" id="IPR050228">
    <property type="entry name" value="Carboxylesterase_BioH"/>
</dbReference>
<evidence type="ECO:0000259" key="1">
    <source>
        <dbReference type="Pfam" id="PF00561"/>
    </source>
</evidence>
<dbReference type="Gene3D" id="3.40.50.1820">
    <property type="entry name" value="alpha/beta hydrolase"/>
    <property type="match status" value="1"/>
</dbReference>
<accession>A0A9X2SAT6</accession>
<dbReference type="PANTHER" id="PTHR43194:SF2">
    <property type="entry name" value="PEROXISOMAL MEMBRANE PROTEIN LPX1"/>
    <property type="match status" value="1"/>
</dbReference>
<dbReference type="Pfam" id="PF00561">
    <property type="entry name" value="Abhydrolase_1"/>
    <property type="match status" value="1"/>
</dbReference>
<comment type="caution">
    <text evidence="2">The sequence shown here is derived from an EMBL/GenBank/DDBJ whole genome shotgun (WGS) entry which is preliminary data.</text>
</comment>
<dbReference type="PANTHER" id="PTHR43194">
    <property type="entry name" value="HYDROLASE ALPHA/BETA FOLD FAMILY"/>
    <property type="match status" value="1"/>
</dbReference>
<protein>
    <submittedName>
        <fullName evidence="2">Alpha/beta hydrolase</fullName>
    </submittedName>
</protein>
<reference evidence="2" key="1">
    <citation type="submission" date="2022-08" db="EMBL/GenBank/DDBJ databases">
        <title>The genomic sequence of strain Paenibacillus sp. SCIV0701.</title>
        <authorList>
            <person name="Zhao H."/>
        </authorList>
    </citation>
    <scope>NUCLEOTIDE SEQUENCE</scope>
    <source>
        <strain evidence="2">SCIV0701</strain>
    </source>
</reference>
<evidence type="ECO:0000313" key="3">
    <source>
        <dbReference type="Proteomes" id="UP001141950"/>
    </source>
</evidence>
<dbReference type="SUPFAM" id="SSF53474">
    <property type="entry name" value="alpha/beta-Hydrolases"/>
    <property type="match status" value="1"/>
</dbReference>
<dbReference type="PRINTS" id="PR00111">
    <property type="entry name" value="ABHYDROLASE"/>
</dbReference>